<dbReference type="RefSeq" id="XP_002737867.1">
    <property type="nucleotide sequence ID" value="XM_002737821.2"/>
</dbReference>
<keyword evidence="2" id="KW-0677">Repeat</keyword>
<reference evidence="6" key="1">
    <citation type="submission" date="2025-08" db="UniProtKB">
        <authorList>
            <consortium name="RefSeq"/>
        </authorList>
    </citation>
    <scope>IDENTIFICATION</scope>
    <source>
        <tissue evidence="6">Testes</tissue>
    </source>
</reference>
<gene>
    <name evidence="6" type="primary">LOC100378582</name>
</gene>
<sequence length="285" mass="31819">MNRASSLVNVRWLADKIVSGTTKNLRVLDSSRYSSETRDALAEYKKEHIRGALFFDIGACSDVTSPYSNMLPNAQFFADYVGNLGISNDTHVVTYDTHECGIFSAARAWWMFQHFGHPNVSVLNGGLQRWIKEGYPLTDEPTVVEPEKFQASVSNMSEVKTFEDIVQNIKDGRFQMMDARSPTAFESEEDPKSHIPRSINIHFQNIMDAETGEVKSTELLKKLFQEKNIQLDRPLTAVCNTGVTACCLLLAAKLCGKDDACLYDGSWSEYSKRINPVGGNGRGKA</sequence>
<dbReference type="InterPro" id="IPR045078">
    <property type="entry name" value="TST/MPST-like"/>
</dbReference>
<organism evidence="5 6">
    <name type="scientific">Saccoglossus kowalevskii</name>
    <name type="common">Acorn worm</name>
    <dbReference type="NCBI Taxonomy" id="10224"/>
    <lineage>
        <taxon>Eukaryota</taxon>
        <taxon>Metazoa</taxon>
        <taxon>Hemichordata</taxon>
        <taxon>Enteropneusta</taxon>
        <taxon>Harrimaniidae</taxon>
        <taxon>Saccoglossus</taxon>
    </lineage>
</organism>
<dbReference type="SMART" id="SM00450">
    <property type="entry name" value="RHOD"/>
    <property type="match status" value="2"/>
</dbReference>
<keyword evidence="5" id="KW-1185">Reference proteome</keyword>
<dbReference type="Gene3D" id="3.40.250.10">
    <property type="entry name" value="Rhodanese-like domain"/>
    <property type="match status" value="2"/>
</dbReference>
<dbReference type="Proteomes" id="UP000694865">
    <property type="component" value="Unplaced"/>
</dbReference>
<feature type="domain" description="Rhodanese" evidence="4">
    <location>
        <begin position="21"/>
        <end position="139"/>
    </location>
</feature>
<dbReference type="CDD" id="cd01448">
    <property type="entry name" value="TST_Repeat_1"/>
    <property type="match status" value="1"/>
</dbReference>
<dbReference type="PROSITE" id="PS50206">
    <property type="entry name" value="RHODANESE_3"/>
    <property type="match status" value="2"/>
</dbReference>
<evidence type="ECO:0000256" key="1">
    <source>
        <dbReference type="ARBA" id="ARBA00022679"/>
    </source>
</evidence>
<feature type="domain" description="Rhodanese" evidence="4">
    <location>
        <begin position="170"/>
        <end position="279"/>
    </location>
</feature>
<dbReference type="InterPro" id="IPR036873">
    <property type="entry name" value="Rhodanese-like_dom_sf"/>
</dbReference>
<dbReference type="PANTHER" id="PTHR11364">
    <property type="entry name" value="THIOSULFATE SULFERTANSFERASE"/>
    <property type="match status" value="1"/>
</dbReference>
<dbReference type="SUPFAM" id="SSF52821">
    <property type="entry name" value="Rhodanese/Cell cycle control phosphatase"/>
    <property type="match status" value="2"/>
</dbReference>
<dbReference type="PANTHER" id="PTHR11364:SF27">
    <property type="entry name" value="SULFURTRANSFERASE"/>
    <property type="match status" value="1"/>
</dbReference>
<dbReference type="InterPro" id="IPR001307">
    <property type="entry name" value="Thiosulphate_STrfase_CS"/>
</dbReference>
<dbReference type="Pfam" id="PF00581">
    <property type="entry name" value="Rhodanese"/>
    <property type="match status" value="2"/>
</dbReference>
<evidence type="ECO:0000313" key="6">
    <source>
        <dbReference type="RefSeq" id="XP_002737867.1"/>
    </source>
</evidence>
<name>A0ABM0GUW0_SACKO</name>
<keyword evidence="1 3" id="KW-0808">Transferase</keyword>
<dbReference type="CDD" id="cd01449">
    <property type="entry name" value="TST_Repeat_2"/>
    <property type="match status" value="1"/>
</dbReference>
<dbReference type="GeneID" id="100378582"/>
<evidence type="ECO:0000256" key="3">
    <source>
        <dbReference type="RuleBase" id="RU000507"/>
    </source>
</evidence>
<accession>A0ABM0GUW0</accession>
<dbReference type="PROSITE" id="PS00683">
    <property type="entry name" value="RHODANESE_2"/>
    <property type="match status" value="1"/>
</dbReference>
<proteinExistence type="predicted"/>
<evidence type="ECO:0000256" key="2">
    <source>
        <dbReference type="ARBA" id="ARBA00022737"/>
    </source>
</evidence>
<protein>
    <recommendedName>
        <fullName evidence="3">Sulfurtransferase</fullName>
    </recommendedName>
</protein>
<dbReference type="InterPro" id="IPR001763">
    <property type="entry name" value="Rhodanese-like_dom"/>
</dbReference>
<evidence type="ECO:0000313" key="5">
    <source>
        <dbReference type="Proteomes" id="UP000694865"/>
    </source>
</evidence>
<evidence type="ECO:0000259" key="4">
    <source>
        <dbReference type="PROSITE" id="PS50206"/>
    </source>
</evidence>